<evidence type="ECO:0000313" key="3">
    <source>
        <dbReference type="Proteomes" id="UP000002313"/>
    </source>
</evidence>
<dbReference type="GO" id="GO:0006400">
    <property type="term" value="P:tRNA modification"/>
    <property type="evidence" value="ECO:0007669"/>
    <property type="project" value="InterPro"/>
</dbReference>
<dbReference type="Proteomes" id="UP000002313">
    <property type="component" value="Chromosome IX"/>
</dbReference>
<reference evidence="2 3" key="2">
    <citation type="journal article" date="2012" name="Proc. Natl. Acad. Sci. U.S.A.">
        <title>Gain and loss of multiple functionally related, horizontally transferred genes in the reduced genomes of two microsporidian parasites.</title>
        <authorList>
            <person name="Pombert J.-F."/>
            <person name="Selman M."/>
            <person name="Burki F."/>
            <person name="Bardell F.T."/>
            <person name="Farinelli L."/>
            <person name="Solter L.F."/>
            <person name="Whitman D.W."/>
            <person name="Weiss L.M."/>
            <person name="Corradi N."/>
            <person name="Keeling P.J."/>
        </authorList>
    </citation>
    <scope>NUCLEOTIDE SEQUENCE [LARGE SCALE GENOMIC DNA]</scope>
    <source>
        <strain evidence="2 3">ATCC 50506</strain>
    </source>
</reference>
<feature type="domain" description="THUMP" evidence="1">
    <location>
        <begin position="120"/>
        <end position="176"/>
    </location>
</feature>
<protein>
    <recommendedName>
        <fullName evidence="1">THUMP domain-containing protein</fullName>
    </recommendedName>
</protein>
<evidence type="ECO:0000313" key="2">
    <source>
        <dbReference type="EMBL" id="ADM12205.1"/>
    </source>
</evidence>
<dbReference type="GeneID" id="9698396"/>
<dbReference type="Pfam" id="PF02926">
    <property type="entry name" value="THUMP"/>
    <property type="match status" value="1"/>
</dbReference>
<dbReference type="RefSeq" id="XP_003073565.1">
    <property type="nucleotide sequence ID" value="XM_003073519.1"/>
</dbReference>
<proteinExistence type="predicted"/>
<name>E0S9E1_ENCIT</name>
<dbReference type="OrthoDB" id="367221at2759"/>
<dbReference type="PANTHER" id="PTHR13452:SF10">
    <property type="entry name" value="THUMP DOMAIN-CONTAINING PROTEIN 1"/>
    <property type="match status" value="1"/>
</dbReference>
<reference evidence="2 3" key="1">
    <citation type="journal article" date="2010" name="Nat. Commun.">
        <title>The complete sequence of the smallest known nuclear genome from the microsporidian Encephalitozoon intestinalis.</title>
        <authorList>
            <person name="Corradi N."/>
            <person name="Pombert J.-F."/>
            <person name="Farinelli L."/>
            <person name="Didier E.S."/>
            <person name="Keeling P.J."/>
        </authorList>
    </citation>
    <scope>NUCLEOTIDE SEQUENCE [LARGE SCALE GENOMIC DNA]</scope>
    <source>
        <strain evidence="2 3">ATCC 50506</strain>
    </source>
</reference>
<dbReference type="GO" id="GO:0003723">
    <property type="term" value="F:RNA binding"/>
    <property type="evidence" value="ECO:0007669"/>
    <property type="project" value="InterPro"/>
</dbReference>
<dbReference type="PANTHER" id="PTHR13452">
    <property type="entry name" value="THUMP DOMAIN CONTAINING PROTEIN 1-RELATED"/>
    <property type="match status" value="1"/>
</dbReference>
<dbReference type="EMBL" id="CP001950">
    <property type="protein sequence ID" value="ADM12205.1"/>
    <property type="molecule type" value="Genomic_DNA"/>
</dbReference>
<keyword evidence="3" id="KW-1185">Reference proteome</keyword>
<dbReference type="HOGENOM" id="CLU_121524_0_0_1"/>
<dbReference type="Gene3D" id="3.30.2300.10">
    <property type="entry name" value="THUMP superfamily"/>
    <property type="match status" value="1"/>
</dbReference>
<dbReference type="KEGG" id="ein:Eint_090760"/>
<organism evidence="2 3">
    <name type="scientific">Encephalitozoon intestinalis (strain ATCC 50506)</name>
    <name type="common">Microsporidian parasite</name>
    <name type="synonym">Septata intestinalis</name>
    <dbReference type="NCBI Taxonomy" id="876142"/>
    <lineage>
        <taxon>Eukaryota</taxon>
        <taxon>Fungi</taxon>
        <taxon>Fungi incertae sedis</taxon>
        <taxon>Microsporidia</taxon>
        <taxon>Unikaryonidae</taxon>
        <taxon>Encephalitozoon</taxon>
    </lineage>
</organism>
<dbReference type="AlphaFoldDB" id="E0S9E1"/>
<gene>
    <name evidence="2" type="ORF">Eint_090760</name>
</gene>
<evidence type="ECO:0000259" key="1">
    <source>
        <dbReference type="Pfam" id="PF02926"/>
    </source>
</evidence>
<dbReference type="VEuPathDB" id="MicrosporidiaDB:Eint_090760"/>
<dbReference type="SUPFAM" id="SSF143437">
    <property type="entry name" value="THUMP domain-like"/>
    <property type="match status" value="1"/>
</dbReference>
<dbReference type="InterPro" id="IPR040183">
    <property type="entry name" value="THUMPD1-like"/>
</dbReference>
<dbReference type="InterPro" id="IPR004114">
    <property type="entry name" value="THUMP_dom"/>
</dbReference>
<sequence>MRTGFFVSCRLNKETKGLKEVVGKLEGLIETPKKDTAGKSIRKILEEEIEEYKSSTKFRKHDGYRCILFLENRSSESSSALFSKLRESETRFEYVLPIRPLEEFFRFDEGKVLESIRGLDENKSYKIMYEGRMCHPDTKEKVFDLITGNLSLKVDLKTPHYIIAVQAFKNNLGISVIENERENFNFSAT</sequence>
<accession>E0S9E1</accession>